<sequence>MSADKNERELTALAREPGNKTCFLCVGPGSLITRFACSQAPRSVCVSLGIFVCTRCSGIMRDFSFRIKSISASTFKGDEVEALRRSGNEAARRLYLARWSADKRSMPQCGDVVNGKAWIREVLVDKRWYDAEGATQAQATQATPAPKPATTQVPDLFGGLFNSPPPAQNAPAAQQSQQQQSEGGTSWDSFAAAFDAGAHTASQAHASVATFAPPPSVAQQSYVRSAPSQPAPTPQQQQQPMQSQQSDLFGGLTVETPVQTQAAESVSTPAPVARTALEEDFWTVKPQVPPQQPQASFPGMPEVPPQMHSMMIQAPGMQMPAMPPPQGMQMPAMPLPQGMQMPGMQMPGIQMPGVQMPGMLSQQSMPPQGMKMPGAPPQGILPQGMQMPGMQIPGTQSQAAAAQAVHMPGMQMPGLPANPLQPPSAWQAAQQAPPEPVSAQPEEQDPFASFGAVTGIKPKIEQAVAPSAPVSIQPSSADLFGSMSTRETPEVAVKAPSVAQSIPAAPDQVTLQPEPTPVNLGPMVFPIPASQPQTSAIDAHQAMMFDDMKTQTSGEFSFAPVDSPQPSFSMPSPAQPQQPTTSAQPTAAASQYSADNPFAFI</sequence>
<dbReference type="PANTHER" id="PTHR46085">
    <property type="entry name" value="ARFGAP/RECO-RELATED"/>
    <property type="match status" value="1"/>
</dbReference>
<dbReference type="SUPFAM" id="SSF57863">
    <property type="entry name" value="ArfGap/RecO-like zinc finger"/>
    <property type="match status" value="1"/>
</dbReference>
<dbReference type="EMBL" id="KZ155826">
    <property type="protein sequence ID" value="OUS43972.1"/>
    <property type="molecule type" value="Genomic_DNA"/>
</dbReference>
<dbReference type="InterPro" id="IPR037278">
    <property type="entry name" value="ARFGAP/RecO"/>
</dbReference>
<feature type="compositionally biased region" description="Low complexity" evidence="2">
    <location>
        <begin position="135"/>
        <end position="154"/>
    </location>
</feature>
<dbReference type="Proteomes" id="UP000195557">
    <property type="component" value="Unassembled WGS sequence"/>
</dbReference>
<dbReference type="GO" id="GO:0005096">
    <property type="term" value="F:GTPase activator activity"/>
    <property type="evidence" value="ECO:0007669"/>
    <property type="project" value="InterPro"/>
</dbReference>
<evidence type="ECO:0000256" key="2">
    <source>
        <dbReference type="SAM" id="MobiDB-lite"/>
    </source>
</evidence>
<keyword evidence="1" id="KW-0862">Zinc</keyword>
<dbReference type="AlphaFoldDB" id="A0A1Y5I9Y8"/>
<reference evidence="4" key="1">
    <citation type="submission" date="2017-04" db="EMBL/GenBank/DDBJ databases">
        <title>Population genomics of picophytoplankton unveils novel chromosome hypervariability.</title>
        <authorList>
            <consortium name="DOE Joint Genome Institute"/>
            <person name="Blanc-Mathieu R."/>
            <person name="Krasovec M."/>
            <person name="Hebrard M."/>
            <person name="Yau S."/>
            <person name="Desgranges E."/>
            <person name="Martin J."/>
            <person name="Schackwitz W."/>
            <person name="Kuo A."/>
            <person name="Salin G."/>
            <person name="Donnadieu C."/>
            <person name="Desdevises Y."/>
            <person name="Sanchez-Ferandin S."/>
            <person name="Moreau H."/>
            <person name="Rivals E."/>
            <person name="Grigoriev I.V."/>
            <person name="Grimsley N."/>
            <person name="Eyre-Walker A."/>
            <person name="Piganeau G."/>
        </authorList>
    </citation>
    <scope>NUCLEOTIDE SEQUENCE [LARGE SCALE GENOMIC DNA]</scope>
    <source>
        <strain evidence="4">RCC 1115</strain>
    </source>
</reference>
<dbReference type="eggNOG" id="KOG0702">
    <property type="taxonomic scope" value="Eukaryota"/>
</dbReference>
<feature type="region of interest" description="Disordered" evidence="2">
    <location>
        <begin position="135"/>
        <end position="185"/>
    </location>
</feature>
<dbReference type="InterPro" id="IPR044820">
    <property type="entry name" value="AGD14-like"/>
</dbReference>
<proteinExistence type="predicted"/>
<dbReference type="PROSITE" id="PS50115">
    <property type="entry name" value="ARFGAP"/>
    <property type="match status" value="1"/>
</dbReference>
<feature type="region of interest" description="Disordered" evidence="2">
    <location>
        <begin position="218"/>
        <end position="246"/>
    </location>
</feature>
<organism evidence="4">
    <name type="scientific">Ostreococcus tauri</name>
    <name type="common">Marine green alga</name>
    <dbReference type="NCBI Taxonomy" id="70448"/>
    <lineage>
        <taxon>Eukaryota</taxon>
        <taxon>Viridiplantae</taxon>
        <taxon>Chlorophyta</taxon>
        <taxon>Mamiellophyceae</taxon>
        <taxon>Mamiellales</taxon>
        <taxon>Bathycoccaceae</taxon>
        <taxon>Ostreococcus</taxon>
    </lineage>
</organism>
<dbReference type="InterPro" id="IPR038508">
    <property type="entry name" value="ArfGAP_dom_sf"/>
</dbReference>
<feature type="compositionally biased region" description="Low complexity" evidence="2">
    <location>
        <begin position="423"/>
        <end position="441"/>
    </location>
</feature>
<accession>A0A1Y5I9Y8</accession>
<feature type="region of interest" description="Disordered" evidence="2">
    <location>
        <begin position="418"/>
        <end position="443"/>
    </location>
</feature>
<dbReference type="PANTHER" id="PTHR46085:SF3">
    <property type="entry name" value="ARF GTPASE ACTIVATING PROTEIN"/>
    <property type="match status" value="1"/>
</dbReference>
<feature type="region of interest" description="Disordered" evidence="2">
    <location>
        <begin position="554"/>
        <end position="601"/>
    </location>
</feature>
<dbReference type="Gene3D" id="1.10.220.150">
    <property type="entry name" value="Arf GTPase activating protein"/>
    <property type="match status" value="1"/>
</dbReference>
<evidence type="ECO:0000259" key="3">
    <source>
        <dbReference type="PROSITE" id="PS50115"/>
    </source>
</evidence>
<evidence type="ECO:0000256" key="1">
    <source>
        <dbReference type="PROSITE-ProRule" id="PRU00288"/>
    </source>
</evidence>
<feature type="compositionally biased region" description="Low complexity" evidence="2">
    <location>
        <begin position="169"/>
        <end position="181"/>
    </location>
</feature>
<protein>
    <submittedName>
        <fullName evidence="4">Putative GTPase activating protein for Arf-domain-containing protein</fullName>
    </submittedName>
</protein>
<gene>
    <name evidence="4" type="ORF">BE221DRAFT_118230</name>
</gene>
<feature type="domain" description="Arf-GAP" evidence="3">
    <location>
        <begin position="7"/>
        <end position="95"/>
    </location>
</feature>
<keyword evidence="1" id="KW-0863">Zinc-finger</keyword>
<dbReference type="Pfam" id="PF01412">
    <property type="entry name" value="ArfGap"/>
    <property type="match status" value="1"/>
</dbReference>
<dbReference type="InterPro" id="IPR001164">
    <property type="entry name" value="ArfGAP_dom"/>
</dbReference>
<dbReference type="CDD" id="cd08838">
    <property type="entry name" value="ArfGap_AGFG"/>
    <property type="match status" value="1"/>
</dbReference>
<feature type="compositionally biased region" description="Low complexity" evidence="2">
    <location>
        <begin position="234"/>
        <end position="246"/>
    </location>
</feature>
<name>A0A1Y5I9Y8_OSTTA</name>
<keyword evidence="1" id="KW-0479">Metal-binding</keyword>
<evidence type="ECO:0000313" key="4">
    <source>
        <dbReference type="EMBL" id="OUS43972.1"/>
    </source>
</evidence>
<dbReference type="GO" id="GO:0008270">
    <property type="term" value="F:zinc ion binding"/>
    <property type="evidence" value="ECO:0007669"/>
    <property type="project" value="UniProtKB-KW"/>
</dbReference>
<feature type="compositionally biased region" description="Low complexity" evidence="2">
    <location>
        <begin position="564"/>
        <end position="594"/>
    </location>
</feature>
<dbReference type="SMART" id="SM00105">
    <property type="entry name" value="ArfGap"/>
    <property type="match status" value="1"/>
</dbReference>